<dbReference type="Proteomes" id="UP001518976">
    <property type="component" value="Unassembled WGS sequence"/>
</dbReference>
<comment type="caution">
    <text evidence="1">The sequence shown here is derived from an EMBL/GenBank/DDBJ whole genome shotgun (WGS) entry which is preliminary data.</text>
</comment>
<keyword evidence="2" id="KW-1185">Reference proteome</keyword>
<protein>
    <submittedName>
        <fullName evidence="1">Uncharacterized protein</fullName>
    </submittedName>
</protein>
<name>A0ABS3WTC1_9ACTN</name>
<dbReference type="EMBL" id="JAFFZN010000010">
    <property type="protein sequence ID" value="MBO8186372.1"/>
    <property type="molecule type" value="Genomic_DNA"/>
</dbReference>
<evidence type="ECO:0000313" key="2">
    <source>
        <dbReference type="Proteomes" id="UP001518976"/>
    </source>
</evidence>
<sequence length="94" mass="10717">MSDQPWTIERIRDALRDPDLAQRFMGEINTAPAHHLLHVFARWELIAKNRQAAFTENQEIIAREQRGEGPAEGSIDVTERILEEAARIRSRGAA</sequence>
<accession>A0ABS3WTC1</accession>
<organism evidence="1 2">
    <name type="scientific">Streptomyces spirodelae</name>
    <dbReference type="NCBI Taxonomy" id="2812904"/>
    <lineage>
        <taxon>Bacteria</taxon>
        <taxon>Bacillati</taxon>
        <taxon>Actinomycetota</taxon>
        <taxon>Actinomycetes</taxon>
        <taxon>Kitasatosporales</taxon>
        <taxon>Streptomycetaceae</taxon>
        <taxon>Streptomyces</taxon>
    </lineage>
</organism>
<gene>
    <name evidence="1" type="ORF">JW592_12980</name>
</gene>
<evidence type="ECO:0000313" key="1">
    <source>
        <dbReference type="EMBL" id="MBO8186372.1"/>
    </source>
</evidence>
<reference evidence="1 2" key="1">
    <citation type="submission" date="2021-02" db="EMBL/GenBank/DDBJ databases">
        <title>Streptomyces spirodelae sp. nov., isolated from duckweed.</title>
        <authorList>
            <person name="Saimee Y."/>
            <person name="Duangmal K."/>
        </authorList>
    </citation>
    <scope>NUCLEOTIDE SEQUENCE [LARGE SCALE GENOMIC DNA]</scope>
    <source>
        <strain evidence="1 2">DW4-2</strain>
    </source>
</reference>
<proteinExistence type="predicted"/>